<proteinExistence type="predicted"/>
<evidence type="ECO:0008006" key="2">
    <source>
        <dbReference type="Google" id="ProtNLM"/>
    </source>
</evidence>
<name>X1MC28_9ZZZZ</name>
<gene>
    <name evidence="1" type="ORF">S06H3_23948</name>
</gene>
<comment type="caution">
    <text evidence="1">The sequence shown here is derived from an EMBL/GenBank/DDBJ whole genome shotgun (WGS) entry which is preliminary data.</text>
</comment>
<organism evidence="1">
    <name type="scientific">marine sediment metagenome</name>
    <dbReference type="NCBI Taxonomy" id="412755"/>
    <lineage>
        <taxon>unclassified sequences</taxon>
        <taxon>metagenomes</taxon>
        <taxon>ecological metagenomes</taxon>
    </lineage>
</organism>
<reference evidence="1" key="1">
    <citation type="journal article" date="2014" name="Front. Microbiol.">
        <title>High frequency of phylogenetically diverse reductive dehalogenase-homologous genes in deep subseafloor sedimentary metagenomes.</title>
        <authorList>
            <person name="Kawai M."/>
            <person name="Futagami T."/>
            <person name="Toyoda A."/>
            <person name="Takaki Y."/>
            <person name="Nishi S."/>
            <person name="Hori S."/>
            <person name="Arai W."/>
            <person name="Tsubouchi T."/>
            <person name="Morono Y."/>
            <person name="Uchiyama I."/>
            <person name="Ito T."/>
            <person name="Fujiyama A."/>
            <person name="Inagaki F."/>
            <person name="Takami H."/>
        </authorList>
    </citation>
    <scope>NUCLEOTIDE SEQUENCE</scope>
    <source>
        <strain evidence="1">Expedition CK06-06</strain>
    </source>
</reference>
<dbReference type="SUPFAM" id="SSF89550">
    <property type="entry name" value="PHP domain-like"/>
    <property type="match status" value="1"/>
</dbReference>
<feature type="non-terminal residue" evidence="1">
    <location>
        <position position="1"/>
    </location>
</feature>
<accession>X1MC28</accession>
<dbReference type="EMBL" id="BARV01013156">
    <property type="protein sequence ID" value="GAI12230.1"/>
    <property type="molecule type" value="Genomic_DNA"/>
</dbReference>
<dbReference type="Gene3D" id="3.20.20.140">
    <property type="entry name" value="Metal-dependent hydrolases"/>
    <property type="match status" value="1"/>
</dbReference>
<evidence type="ECO:0000313" key="1">
    <source>
        <dbReference type="EMBL" id="GAI12230.1"/>
    </source>
</evidence>
<dbReference type="Pfam" id="PF13263">
    <property type="entry name" value="PHP_C"/>
    <property type="match status" value="1"/>
</dbReference>
<dbReference type="AlphaFoldDB" id="X1MC28"/>
<protein>
    <recommendedName>
        <fullName evidence="2">PHP domain-containing protein</fullName>
    </recommendedName>
</protein>
<sequence>NCSFKGILEDFIDSIDAIEVLNTNIFKKDNQKALKFAKKHNLAFIASSDAHSPEFVGRGYLEIPGDQLSVQQIFQQIKNKNVRIIGRETNILGKGKNKNPSKTIPST</sequence>
<dbReference type="InterPro" id="IPR016195">
    <property type="entry name" value="Pol/histidinol_Pase-like"/>
</dbReference>